<dbReference type="GO" id="GO:0016020">
    <property type="term" value="C:membrane"/>
    <property type="evidence" value="ECO:0007669"/>
    <property type="project" value="UniProtKB-SubCell"/>
</dbReference>
<dbReference type="PROSITE" id="PS50893">
    <property type="entry name" value="ABC_TRANSPORTER_2"/>
    <property type="match status" value="1"/>
</dbReference>
<dbReference type="EMBL" id="JAOPKA010000019">
    <property type="protein sequence ID" value="MCU4743942.1"/>
    <property type="molecule type" value="Genomic_DNA"/>
</dbReference>
<dbReference type="Gene3D" id="1.20.1560.10">
    <property type="entry name" value="ABC transporter type 1, transmembrane domain"/>
    <property type="match status" value="1"/>
</dbReference>
<keyword evidence="4" id="KW-0547">Nucleotide-binding</keyword>
<dbReference type="PROSITE" id="PS00211">
    <property type="entry name" value="ABC_TRANSPORTER_1"/>
    <property type="match status" value="1"/>
</dbReference>
<evidence type="ECO:0000256" key="8">
    <source>
        <dbReference type="SAM" id="Phobius"/>
    </source>
</evidence>
<dbReference type="SUPFAM" id="SSF52540">
    <property type="entry name" value="P-loop containing nucleoside triphosphate hydrolases"/>
    <property type="match status" value="1"/>
</dbReference>
<evidence type="ECO:0000256" key="7">
    <source>
        <dbReference type="ARBA" id="ARBA00023136"/>
    </source>
</evidence>
<evidence type="ECO:0000256" key="6">
    <source>
        <dbReference type="ARBA" id="ARBA00022989"/>
    </source>
</evidence>
<name>A0AAP2Z2Y0_9EURY</name>
<comment type="subcellular location">
    <subcellularLocation>
        <location evidence="1">Membrane</location>
        <topology evidence="1">Multi-pass membrane protein</topology>
    </subcellularLocation>
</comment>
<evidence type="ECO:0000256" key="2">
    <source>
        <dbReference type="ARBA" id="ARBA00022448"/>
    </source>
</evidence>
<dbReference type="InterPro" id="IPR017871">
    <property type="entry name" value="ABC_transporter-like_CS"/>
</dbReference>
<dbReference type="SMART" id="SM00382">
    <property type="entry name" value="AAA"/>
    <property type="match status" value="1"/>
</dbReference>
<sequence length="655" mass="72204">MSNSKQDSDPFAEMRGRVDNAMWELFRDYGRGYKLQFAVGGFASVVARLLELVPALIIGVAIDALFTGDGAYTLPLVPDGWIPGTETGQFWLSVGIIGATYVAVAGLNWLNSWAWNHFAQNVQHDIRTDTYDVVQRLDKSFFDEVQTGEIMSVLNNDVNQLEQFLTRDLNNFIRISVLVVGVGGLMLWLNWQLALVGLVAVPALMLASYVFVRIVKPKYQTVRSSVGQLNSRLENNVSGVEVIKAYNREGFEYDRVEGASRTYLDANWDAITTRIKFFPTLRIITGAGFVLTFLVGGYWVLFGAPGPFTMTLSAGVLVTFLMYSRRFLWPMRQFGEIVNDYQYAQAAAERVYALMTEPSSVPEADDAVSLESVAGRVEYDDVSFSYETEQGVGSSGDGDGEEIVLDSVSLTAEPGDLIGLVGPTGAGKTTLVKLLMRLYDADDGEIRVDGTDITDVTLSSLRDSIGYVSQEPFLFQGTVRENVAYGRPEVADEDVLEAIKRAGAWEFVEKLPDGIETTVGERGVKLSGGQRQRISIARAILNDPSMLILDEATSHVDNETEVLIQNSLQELVADRTTFAIAHRLSTVRNADQILVLDDGEIVERGDHETLLAQDGLYANLWSVQVGEIDALPEEFVERTAQRRASIDIEAGALED</sequence>
<dbReference type="InterPro" id="IPR003593">
    <property type="entry name" value="AAA+_ATPase"/>
</dbReference>
<feature type="transmembrane region" description="Helical" evidence="8">
    <location>
        <begin position="172"/>
        <end position="189"/>
    </location>
</feature>
<evidence type="ECO:0000259" key="9">
    <source>
        <dbReference type="PROSITE" id="PS50893"/>
    </source>
</evidence>
<dbReference type="InterPro" id="IPR003439">
    <property type="entry name" value="ABC_transporter-like_ATP-bd"/>
</dbReference>
<keyword evidence="3 8" id="KW-0812">Transmembrane</keyword>
<keyword evidence="6 8" id="KW-1133">Transmembrane helix</keyword>
<feature type="domain" description="ABC transporter" evidence="9">
    <location>
        <begin position="377"/>
        <end position="623"/>
    </location>
</feature>
<dbReference type="PANTHER" id="PTHR24221:SF654">
    <property type="entry name" value="ATP-BINDING CASSETTE SUB-FAMILY B MEMBER 6"/>
    <property type="match status" value="1"/>
</dbReference>
<dbReference type="PROSITE" id="PS50929">
    <property type="entry name" value="ABC_TM1F"/>
    <property type="match status" value="1"/>
</dbReference>
<evidence type="ECO:0000256" key="5">
    <source>
        <dbReference type="ARBA" id="ARBA00022840"/>
    </source>
</evidence>
<comment type="caution">
    <text evidence="11">The sequence shown here is derived from an EMBL/GenBank/DDBJ whole genome shotgun (WGS) entry which is preliminary data.</text>
</comment>
<proteinExistence type="predicted"/>
<feature type="transmembrane region" description="Helical" evidence="8">
    <location>
        <begin position="307"/>
        <end position="324"/>
    </location>
</feature>
<evidence type="ECO:0000256" key="1">
    <source>
        <dbReference type="ARBA" id="ARBA00004141"/>
    </source>
</evidence>
<dbReference type="InterPro" id="IPR027417">
    <property type="entry name" value="P-loop_NTPase"/>
</dbReference>
<dbReference type="SUPFAM" id="SSF90123">
    <property type="entry name" value="ABC transporter transmembrane region"/>
    <property type="match status" value="1"/>
</dbReference>
<reference evidence="11" key="1">
    <citation type="submission" date="2022-09" db="EMBL/GenBank/DDBJ databases">
        <title>Enrichment on poylsaccharides allowed isolation of novel metabolic and taxonomic groups of Haloarchaea.</title>
        <authorList>
            <person name="Sorokin D.Y."/>
            <person name="Elcheninov A.G."/>
            <person name="Khizhniak T.V."/>
            <person name="Kolganova T.V."/>
            <person name="Kublanov I.V."/>
        </authorList>
    </citation>
    <scope>NUCLEOTIDE SEQUENCE</scope>
    <source>
        <strain evidence="11">AArc-xg1-1</strain>
    </source>
</reference>
<dbReference type="Pfam" id="PF00664">
    <property type="entry name" value="ABC_membrane"/>
    <property type="match status" value="1"/>
</dbReference>
<dbReference type="AlphaFoldDB" id="A0AAP2Z2Y0"/>
<dbReference type="Gene3D" id="3.40.50.300">
    <property type="entry name" value="P-loop containing nucleotide triphosphate hydrolases"/>
    <property type="match status" value="1"/>
</dbReference>
<accession>A0AAP2Z2Y0</accession>
<dbReference type="GO" id="GO:0016887">
    <property type="term" value="F:ATP hydrolysis activity"/>
    <property type="evidence" value="ECO:0007669"/>
    <property type="project" value="InterPro"/>
</dbReference>
<keyword evidence="5 11" id="KW-0067">ATP-binding</keyword>
<evidence type="ECO:0000313" key="12">
    <source>
        <dbReference type="Proteomes" id="UP001321018"/>
    </source>
</evidence>
<dbReference type="RefSeq" id="WP_338005752.1">
    <property type="nucleotide sequence ID" value="NZ_JAOPKA010000019.1"/>
</dbReference>
<dbReference type="GO" id="GO:0005524">
    <property type="term" value="F:ATP binding"/>
    <property type="evidence" value="ECO:0007669"/>
    <property type="project" value="UniProtKB-KW"/>
</dbReference>
<keyword evidence="2" id="KW-0813">Transport</keyword>
<organism evidence="11 12">
    <name type="scientific">Natronoglomus mannanivorans</name>
    <dbReference type="NCBI Taxonomy" id="2979990"/>
    <lineage>
        <taxon>Archaea</taxon>
        <taxon>Methanobacteriati</taxon>
        <taxon>Methanobacteriota</taxon>
        <taxon>Stenosarchaea group</taxon>
        <taxon>Halobacteria</taxon>
        <taxon>Halobacteriales</taxon>
        <taxon>Natrialbaceae</taxon>
        <taxon>Natronoglomus</taxon>
    </lineage>
</organism>
<dbReference type="InterPro" id="IPR036640">
    <property type="entry name" value="ABC1_TM_sf"/>
</dbReference>
<feature type="transmembrane region" description="Helical" evidence="8">
    <location>
        <begin position="37"/>
        <end position="62"/>
    </location>
</feature>
<feature type="domain" description="ABC transmembrane type-1" evidence="10">
    <location>
        <begin position="38"/>
        <end position="342"/>
    </location>
</feature>
<dbReference type="GO" id="GO:0140359">
    <property type="term" value="F:ABC-type transporter activity"/>
    <property type="evidence" value="ECO:0007669"/>
    <property type="project" value="InterPro"/>
</dbReference>
<protein>
    <submittedName>
        <fullName evidence="11">ABC transporter ATP-binding protein/permease</fullName>
    </submittedName>
</protein>
<evidence type="ECO:0000256" key="4">
    <source>
        <dbReference type="ARBA" id="ARBA00022741"/>
    </source>
</evidence>
<keyword evidence="7 8" id="KW-0472">Membrane</keyword>
<feature type="transmembrane region" description="Helical" evidence="8">
    <location>
        <begin position="90"/>
        <end position="110"/>
    </location>
</feature>
<feature type="transmembrane region" description="Helical" evidence="8">
    <location>
        <begin position="281"/>
        <end position="301"/>
    </location>
</feature>
<dbReference type="InterPro" id="IPR011527">
    <property type="entry name" value="ABC1_TM_dom"/>
</dbReference>
<dbReference type="Pfam" id="PF00005">
    <property type="entry name" value="ABC_tran"/>
    <property type="match status" value="1"/>
</dbReference>
<dbReference type="FunFam" id="3.40.50.300:FF:000287">
    <property type="entry name" value="Multidrug ABC transporter ATP-binding protein"/>
    <property type="match status" value="1"/>
</dbReference>
<feature type="transmembrane region" description="Helical" evidence="8">
    <location>
        <begin position="195"/>
        <end position="215"/>
    </location>
</feature>
<dbReference type="CDD" id="cd18565">
    <property type="entry name" value="ABC_6TM_exporter_like"/>
    <property type="match status" value="1"/>
</dbReference>
<dbReference type="Proteomes" id="UP001321018">
    <property type="component" value="Unassembled WGS sequence"/>
</dbReference>
<evidence type="ECO:0000313" key="11">
    <source>
        <dbReference type="EMBL" id="MCU4743942.1"/>
    </source>
</evidence>
<evidence type="ECO:0000256" key="3">
    <source>
        <dbReference type="ARBA" id="ARBA00022692"/>
    </source>
</evidence>
<dbReference type="PANTHER" id="PTHR24221">
    <property type="entry name" value="ATP-BINDING CASSETTE SUB-FAMILY B"/>
    <property type="match status" value="1"/>
</dbReference>
<dbReference type="InterPro" id="IPR039421">
    <property type="entry name" value="Type_1_exporter"/>
</dbReference>
<evidence type="ECO:0000259" key="10">
    <source>
        <dbReference type="PROSITE" id="PS50929"/>
    </source>
</evidence>
<gene>
    <name evidence="11" type="ORF">OB960_21390</name>
</gene>